<sequence>MAKNPPDERLVYLALKRVFQGTKAQFRQKKLVLKQIQKHRNEVDVRNLIQEHTITGLCDVAKCLLEDQIFESTLKAKMRFPEVFDVSPTQTAERAISESEAAKNEDAAIQDVMKGREDEPGGHDNEFAETASRVTVAQPAQPTSAAMSLYPVYLPFDVQHRLLVSVQQKLEQACYAFAQENLGGVLLEEGWDCAEAVELNRWPRILHGHQAEFHPYDAKEMTKPLTALLNSITQLRHAAVHRLRLTANRALQFVIDAELLVTLLDNDDFLNTISTTRRQIQSTIEELERNKDMLELRQVEIKKRFAAKRAELDLEEHEAIQSTMKEDENYTFFAGMTLEQALQRPATVIHGRFSTEGGSSSETDFDEFSTDEAGANLECVD</sequence>
<dbReference type="OrthoDB" id="5324651at2759"/>
<evidence type="ECO:0000313" key="3">
    <source>
        <dbReference type="EMBL" id="KAJ4356783.1"/>
    </source>
</evidence>
<dbReference type="EMBL" id="JAPEUX010000003">
    <property type="protein sequence ID" value="KAJ4356783.1"/>
    <property type="molecule type" value="Genomic_DNA"/>
</dbReference>
<name>A0A9W9CDL7_9PLEO</name>
<evidence type="ECO:0000256" key="2">
    <source>
        <dbReference type="SAM" id="MobiDB-lite"/>
    </source>
</evidence>
<proteinExistence type="predicted"/>
<dbReference type="AlphaFoldDB" id="A0A9W9CDL7"/>
<dbReference type="Proteomes" id="UP001140513">
    <property type="component" value="Unassembled WGS sequence"/>
</dbReference>
<dbReference type="GeneID" id="80908349"/>
<organism evidence="3 4">
    <name type="scientific">Didymosphaeria variabile</name>
    <dbReference type="NCBI Taxonomy" id="1932322"/>
    <lineage>
        <taxon>Eukaryota</taxon>
        <taxon>Fungi</taxon>
        <taxon>Dikarya</taxon>
        <taxon>Ascomycota</taxon>
        <taxon>Pezizomycotina</taxon>
        <taxon>Dothideomycetes</taxon>
        <taxon>Pleosporomycetidae</taxon>
        <taxon>Pleosporales</taxon>
        <taxon>Massarineae</taxon>
        <taxon>Didymosphaeriaceae</taxon>
        <taxon>Didymosphaeria</taxon>
    </lineage>
</organism>
<keyword evidence="1" id="KW-0175">Coiled coil</keyword>
<feature type="region of interest" description="Disordered" evidence="2">
    <location>
        <begin position="352"/>
        <end position="381"/>
    </location>
</feature>
<reference evidence="3" key="1">
    <citation type="submission" date="2022-10" db="EMBL/GenBank/DDBJ databases">
        <title>Tapping the CABI collections for fungal endophytes: first genome assemblies for Collariella, Neodidymelliopsis, Ascochyta clinopodiicola, Didymella pomorum, Didymosphaeria variabile, Neocosmospora piperis and Neocucurbitaria cava.</title>
        <authorList>
            <person name="Hill R."/>
        </authorList>
    </citation>
    <scope>NUCLEOTIDE SEQUENCE</scope>
    <source>
        <strain evidence="3">IMI 356815</strain>
    </source>
</reference>
<protein>
    <recommendedName>
        <fullName evidence="5">Ubiquinol-cytochrome-c reductase cytochrome c1</fullName>
    </recommendedName>
</protein>
<comment type="caution">
    <text evidence="3">The sequence shown here is derived from an EMBL/GenBank/DDBJ whole genome shotgun (WGS) entry which is preliminary data.</text>
</comment>
<accession>A0A9W9CDL7</accession>
<dbReference type="RefSeq" id="XP_056073909.1">
    <property type="nucleotide sequence ID" value="XM_056213601.1"/>
</dbReference>
<evidence type="ECO:0008006" key="5">
    <source>
        <dbReference type="Google" id="ProtNLM"/>
    </source>
</evidence>
<keyword evidence="4" id="KW-1185">Reference proteome</keyword>
<feature type="coiled-coil region" evidence="1">
    <location>
        <begin position="270"/>
        <end position="327"/>
    </location>
</feature>
<evidence type="ECO:0000313" key="4">
    <source>
        <dbReference type="Proteomes" id="UP001140513"/>
    </source>
</evidence>
<gene>
    <name evidence="3" type="ORF">N0V89_004819</name>
</gene>
<evidence type="ECO:0000256" key="1">
    <source>
        <dbReference type="SAM" id="Coils"/>
    </source>
</evidence>